<feature type="region of interest" description="Disordered" evidence="1">
    <location>
        <begin position="70"/>
        <end position="95"/>
    </location>
</feature>
<proteinExistence type="predicted"/>
<gene>
    <name evidence="2" type="ORF">DPMN_140205</name>
</gene>
<comment type="caution">
    <text evidence="2">The sequence shown here is derived from an EMBL/GenBank/DDBJ whole genome shotgun (WGS) entry which is preliminary data.</text>
</comment>
<dbReference type="EMBL" id="JAIWYP010000006">
    <property type="protein sequence ID" value="KAH3811789.1"/>
    <property type="molecule type" value="Genomic_DNA"/>
</dbReference>
<evidence type="ECO:0000313" key="2">
    <source>
        <dbReference type="EMBL" id="KAH3811789.1"/>
    </source>
</evidence>
<reference evidence="2" key="2">
    <citation type="submission" date="2020-11" db="EMBL/GenBank/DDBJ databases">
        <authorList>
            <person name="McCartney M.A."/>
            <person name="Auch B."/>
            <person name="Kono T."/>
            <person name="Mallez S."/>
            <person name="Becker A."/>
            <person name="Gohl D.M."/>
            <person name="Silverstein K.A.T."/>
            <person name="Koren S."/>
            <person name="Bechman K.B."/>
            <person name="Herman A."/>
            <person name="Abrahante J.E."/>
            <person name="Garbe J."/>
        </authorList>
    </citation>
    <scope>NUCLEOTIDE SEQUENCE</scope>
    <source>
        <strain evidence="2">Duluth1</strain>
        <tissue evidence="2">Whole animal</tissue>
    </source>
</reference>
<accession>A0A9D4JIT9</accession>
<reference evidence="2" key="1">
    <citation type="journal article" date="2019" name="bioRxiv">
        <title>The Genome of the Zebra Mussel, Dreissena polymorpha: A Resource for Invasive Species Research.</title>
        <authorList>
            <person name="McCartney M.A."/>
            <person name="Auch B."/>
            <person name="Kono T."/>
            <person name="Mallez S."/>
            <person name="Zhang Y."/>
            <person name="Obille A."/>
            <person name="Becker A."/>
            <person name="Abrahante J.E."/>
            <person name="Garbe J."/>
            <person name="Badalamenti J.P."/>
            <person name="Herman A."/>
            <person name="Mangelson H."/>
            <person name="Liachko I."/>
            <person name="Sullivan S."/>
            <person name="Sone E.D."/>
            <person name="Koren S."/>
            <person name="Silverstein K.A.T."/>
            <person name="Beckman K.B."/>
            <person name="Gohl D.M."/>
        </authorList>
    </citation>
    <scope>NUCLEOTIDE SEQUENCE</scope>
    <source>
        <strain evidence="2">Duluth1</strain>
        <tissue evidence="2">Whole animal</tissue>
    </source>
</reference>
<evidence type="ECO:0000256" key="1">
    <source>
        <dbReference type="SAM" id="MobiDB-lite"/>
    </source>
</evidence>
<keyword evidence="3" id="KW-1185">Reference proteome</keyword>
<organism evidence="2 3">
    <name type="scientific">Dreissena polymorpha</name>
    <name type="common">Zebra mussel</name>
    <name type="synonym">Mytilus polymorpha</name>
    <dbReference type="NCBI Taxonomy" id="45954"/>
    <lineage>
        <taxon>Eukaryota</taxon>
        <taxon>Metazoa</taxon>
        <taxon>Spiralia</taxon>
        <taxon>Lophotrochozoa</taxon>
        <taxon>Mollusca</taxon>
        <taxon>Bivalvia</taxon>
        <taxon>Autobranchia</taxon>
        <taxon>Heteroconchia</taxon>
        <taxon>Euheterodonta</taxon>
        <taxon>Imparidentia</taxon>
        <taxon>Neoheterodontei</taxon>
        <taxon>Myida</taxon>
        <taxon>Dreissenoidea</taxon>
        <taxon>Dreissenidae</taxon>
        <taxon>Dreissena</taxon>
    </lineage>
</organism>
<protein>
    <submittedName>
        <fullName evidence="2">Uncharacterized protein</fullName>
    </submittedName>
</protein>
<feature type="compositionally biased region" description="Basic and acidic residues" evidence="1">
    <location>
        <begin position="70"/>
        <end position="79"/>
    </location>
</feature>
<evidence type="ECO:0000313" key="3">
    <source>
        <dbReference type="Proteomes" id="UP000828390"/>
    </source>
</evidence>
<dbReference type="Proteomes" id="UP000828390">
    <property type="component" value="Unassembled WGS sequence"/>
</dbReference>
<sequence>MLGSENSSMSSMPPVAQAGAYSDQRNDWFRAQFYEIHASSCTSRSIRRAEKCLVPRTVLSYSCLKLHKQEHMPRREMPGSEHSSIIPMPPLNTAR</sequence>
<name>A0A9D4JIT9_DREPO</name>
<dbReference type="AlphaFoldDB" id="A0A9D4JIT9"/>